<keyword evidence="2" id="KW-1185">Reference proteome</keyword>
<sequence length="187" mass="21604">MLAPIDWRAAERGLPPGSMLRFRPEVAAGLWAGDAEAVRFVTEIGVPFSNGLFRILEELADRRPENPDWAFAKPLTEWLVETEHGRLRQLGELYGGFVYLNLDDGTIWVCDPDADEEYELIHRDISSLSYLVYKIEVEKPTPEERPTPYDWANAEECVREGMERWDEVPFGDGTQFWEAFMDSYHMT</sequence>
<evidence type="ECO:0000313" key="2">
    <source>
        <dbReference type="Proteomes" id="UP001595975"/>
    </source>
</evidence>
<proteinExistence type="predicted"/>
<dbReference type="EMBL" id="JBHSOF010000011">
    <property type="protein sequence ID" value="MFC5663639.1"/>
    <property type="molecule type" value="Genomic_DNA"/>
</dbReference>
<evidence type="ECO:0000313" key="1">
    <source>
        <dbReference type="EMBL" id="MFC5663639.1"/>
    </source>
</evidence>
<dbReference type="Pfam" id="PF14435">
    <property type="entry name" value="SUKH-4"/>
    <property type="match status" value="1"/>
</dbReference>
<gene>
    <name evidence="1" type="ORF">ACFP3U_11675</name>
</gene>
<name>A0ABW0X354_9ACTN</name>
<dbReference type="Proteomes" id="UP001595975">
    <property type="component" value="Unassembled WGS sequence"/>
</dbReference>
<reference evidence="2" key="1">
    <citation type="journal article" date="2019" name="Int. J. Syst. Evol. Microbiol.">
        <title>The Global Catalogue of Microorganisms (GCM) 10K type strain sequencing project: providing services to taxonomists for standard genome sequencing and annotation.</title>
        <authorList>
            <consortium name="The Broad Institute Genomics Platform"/>
            <consortium name="The Broad Institute Genome Sequencing Center for Infectious Disease"/>
            <person name="Wu L."/>
            <person name="Ma J."/>
        </authorList>
    </citation>
    <scope>NUCLEOTIDE SEQUENCE [LARGE SCALE GENOMIC DNA]</scope>
    <source>
        <strain evidence="2">CGMCC 4.1437</strain>
    </source>
</reference>
<accession>A0ABW0X354</accession>
<protein>
    <submittedName>
        <fullName evidence="1">SUKH-4 family immunity protein</fullName>
    </submittedName>
</protein>
<dbReference type="RefSeq" id="WP_380225308.1">
    <property type="nucleotide sequence ID" value="NZ_JBHSOF010000011.1"/>
</dbReference>
<dbReference type="InterPro" id="IPR025851">
    <property type="entry name" value="SUKH-4"/>
</dbReference>
<comment type="caution">
    <text evidence="1">The sequence shown here is derived from an EMBL/GenBank/DDBJ whole genome shotgun (WGS) entry which is preliminary data.</text>
</comment>
<organism evidence="1 2">
    <name type="scientific">Kitasatospora misakiensis</name>
    <dbReference type="NCBI Taxonomy" id="67330"/>
    <lineage>
        <taxon>Bacteria</taxon>
        <taxon>Bacillati</taxon>
        <taxon>Actinomycetota</taxon>
        <taxon>Actinomycetes</taxon>
        <taxon>Kitasatosporales</taxon>
        <taxon>Streptomycetaceae</taxon>
        <taxon>Kitasatospora</taxon>
    </lineage>
</organism>